<dbReference type="Gene3D" id="2.30.30.40">
    <property type="entry name" value="SH3 Domains"/>
    <property type="match status" value="1"/>
</dbReference>
<proteinExistence type="predicted"/>
<protein>
    <submittedName>
        <fullName evidence="2">SH3 domain-containing protein</fullName>
    </submittedName>
</protein>
<evidence type="ECO:0000313" key="2">
    <source>
        <dbReference type="EMBL" id="MFK7160105.1"/>
    </source>
</evidence>
<dbReference type="Pfam" id="PF08239">
    <property type="entry name" value="SH3_3"/>
    <property type="match status" value="1"/>
</dbReference>
<keyword evidence="3" id="KW-1185">Reference proteome</keyword>
<accession>A0ABW8PUZ6</accession>
<dbReference type="Proteomes" id="UP001621714">
    <property type="component" value="Unassembled WGS sequence"/>
</dbReference>
<sequence>MLGRIAFAIPSETVFRVEAASWIQRLLSFCVAGVLLIGLLPNPVQAAAGETWRVAVPVANLRAAPAGNARLVTQLPQSTLLTELRREGNWIQVRLPDGQEAWAHQMVLTQSVELFGVTLLEADRARLRAAIQATDVRVVREVDHFPYDLYDPSGWRSGATEMAIGYTLQESLFAVAEITFRSENNTEQVRQIAEQVSEELGPWQRVQGRRSEGPVEFEWRLGELTVMVHRGWPDTTTYLTYEVPQRMAIMQSELQAR</sequence>
<evidence type="ECO:0000259" key="1">
    <source>
        <dbReference type="Pfam" id="PF08239"/>
    </source>
</evidence>
<dbReference type="EMBL" id="JBANFI010000002">
    <property type="protein sequence ID" value="MFK7160105.1"/>
    <property type="molecule type" value="Genomic_DNA"/>
</dbReference>
<gene>
    <name evidence="2" type="ORF">V6U78_03530</name>
</gene>
<evidence type="ECO:0000313" key="3">
    <source>
        <dbReference type="Proteomes" id="UP001621714"/>
    </source>
</evidence>
<feature type="domain" description="SH3b" evidence="1">
    <location>
        <begin position="58"/>
        <end position="105"/>
    </location>
</feature>
<organism evidence="2 3">
    <name type="scientific">Marinospirillum alkalitolerans</name>
    <dbReference type="NCBI Taxonomy" id="3123374"/>
    <lineage>
        <taxon>Bacteria</taxon>
        <taxon>Pseudomonadati</taxon>
        <taxon>Pseudomonadota</taxon>
        <taxon>Gammaproteobacteria</taxon>
        <taxon>Oceanospirillales</taxon>
        <taxon>Oceanospirillaceae</taxon>
        <taxon>Marinospirillum</taxon>
    </lineage>
</organism>
<reference evidence="2 3" key="1">
    <citation type="submission" date="2024-02" db="EMBL/GenBank/DDBJ databases">
        <title>Marinospirillum sp. MEB 164 isolated from Lonar lake sediment.</title>
        <authorList>
            <person name="Joshi A."/>
            <person name="Thite S."/>
        </authorList>
    </citation>
    <scope>NUCLEOTIDE SEQUENCE [LARGE SCALE GENOMIC DNA]</scope>
    <source>
        <strain evidence="2 3">MEB164</strain>
    </source>
</reference>
<dbReference type="InterPro" id="IPR003646">
    <property type="entry name" value="SH3-like_bac-type"/>
</dbReference>
<comment type="caution">
    <text evidence="2">The sequence shown here is derived from an EMBL/GenBank/DDBJ whole genome shotgun (WGS) entry which is preliminary data.</text>
</comment>
<dbReference type="RefSeq" id="WP_405337265.1">
    <property type="nucleotide sequence ID" value="NZ_JBANFI010000002.1"/>
</dbReference>
<name>A0ABW8PUZ6_9GAMM</name>